<protein>
    <recommendedName>
        <fullName evidence="1">Tc1-like transposase DDE domain-containing protein</fullName>
    </recommendedName>
</protein>
<feature type="domain" description="Tc1-like transposase DDE" evidence="1">
    <location>
        <begin position="2"/>
        <end position="122"/>
    </location>
</feature>
<sequence length="172" mass="19526">MRSTWGKKGVTPIIVSAGGWKNLSLLGMITWNSRTKKTGNLAWVKHGSVNTETILGVLEDMKNKYEHEGRLILIWDGLPPHRSKAVQVMIEANKNWLSVHRFPAYAPELNPQEYQWSSLKRKDLGNYCPPTMRDLARKVRKGLGRMKRSKSILKGFLVKSGLWSGRELGEGQ</sequence>
<name>A0A1G2NZK0_9BACT</name>
<evidence type="ECO:0000259" key="1">
    <source>
        <dbReference type="Pfam" id="PF13358"/>
    </source>
</evidence>
<evidence type="ECO:0000313" key="3">
    <source>
        <dbReference type="Proteomes" id="UP000176429"/>
    </source>
</evidence>
<dbReference type="InterPro" id="IPR038717">
    <property type="entry name" value="Tc1-like_DDE_dom"/>
</dbReference>
<dbReference type="Proteomes" id="UP000176429">
    <property type="component" value="Unassembled WGS sequence"/>
</dbReference>
<dbReference type="AlphaFoldDB" id="A0A1G2NZK0"/>
<dbReference type="GO" id="GO:0003676">
    <property type="term" value="F:nucleic acid binding"/>
    <property type="evidence" value="ECO:0007669"/>
    <property type="project" value="InterPro"/>
</dbReference>
<dbReference type="InterPro" id="IPR036397">
    <property type="entry name" value="RNaseH_sf"/>
</dbReference>
<accession>A0A1G2NZK0</accession>
<proteinExistence type="predicted"/>
<dbReference type="Gene3D" id="3.30.420.10">
    <property type="entry name" value="Ribonuclease H-like superfamily/Ribonuclease H"/>
    <property type="match status" value="1"/>
</dbReference>
<gene>
    <name evidence="2" type="ORF">A3H68_01765</name>
</gene>
<evidence type="ECO:0000313" key="2">
    <source>
        <dbReference type="EMBL" id="OHA41525.1"/>
    </source>
</evidence>
<dbReference type="EMBL" id="MHSH01000025">
    <property type="protein sequence ID" value="OHA41525.1"/>
    <property type="molecule type" value="Genomic_DNA"/>
</dbReference>
<dbReference type="Pfam" id="PF13358">
    <property type="entry name" value="DDE_3"/>
    <property type="match status" value="1"/>
</dbReference>
<reference evidence="2 3" key="1">
    <citation type="journal article" date="2016" name="Nat. Commun.">
        <title>Thousands of microbial genomes shed light on interconnected biogeochemical processes in an aquifer system.</title>
        <authorList>
            <person name="Anantharaman K."/>
            <person name="Brown C.T."/>
            <person name="Hug L.A."/>
            <person name="Sharon I."/>
            <person name="Castelle C.J."/>
            <person name="Probst A.J."/>
            <person name="Thomas B.C."/>
            <person name="Singh A."/>
            <person name="Wilkins M.J."/>
            <person name="Karaoz U."/>
            <person name="Brodie E.L."/>
            <person name="Williams K.H."/>
            <person name="Hubbard S.S."/>
            <person name="Banfield J.F."/>
        </authorList>
    </citation>
    <scope>NUCLEOTIDE SEQUENCE [LARGE SCALE GENOMIC DNA]</scope>
</reference>
<comment type="caution">
    <text evidence="2">The sequence shown here is derived from an EMBL/GenBank/DDBJ whole genome shotgun (WGS) entry which is preliminary data.</text>
</comment>
<organism evidence="2 3">
    <name type="scientific">Candidatus Taylorbacteria bacterium RIFCSPLOWO2_02_FULL_46_40</name>
    <dbReference type="NCBI Taxonomy" id="1802329"/>
    <lineage>
        <taxon>Bacteria</taxon>
        <taxon>Candidatus Tayloriibacteriota</taxon>
    </lineage>
</organism>